<comment type="caution">
    <text evidence="3">The sequence shown here is derived from an EMBL/GenBank/DDBJ whole genome shotgun (WGS) entry which is preliminary data.</text>
</comment>
<dbReference type="PROSITE" id="PS00018">
    <property type="entry name" value="EF_HAND_1"/>
    <property type="match status" value="1"/>
</dbReference>
<evidence type="ECO:0000313" key="3">
    <source>
        <dbReference type="EMBL" id="KAF7198398.1"/>
    </source>
</evidence>
<evidence type="ECO:0000313" key="4">
    <source>
        <dbReference type="Proteomes" id="UP000660729"/>
    </source>
</evidence>
<name>A0A8H6RX02_9PEZI</name>
<proteinExistence type="predicted"/>
<gene>
    <name evidence="3" type="ORF">HII31_00137</name>
</gene>
<dbReference type="PANTHER" id="PTHR38795">
    <property type="entry name" value="DUF6604 DOMAIN-CONTAINING PROTEIN"/>
    <property type="match status" value="1"/>
</dbReference>
<feature type="region of interest" description="Disordered" evidence="1">
    <location>
        <begin position="786"/>
        <end position="810"/>
    </location>
</feature>
<dbReference type="PANTHER" id="PTHR38795:SF1">
    <property type="entry name" value="DUF6604 DOMAIN-CONTAINING PROTEIN"/>
    <property type="match status" value="1"/>
</dbReference>
<evidence type="ECO:0000256" key="1">
    <source>
        <dbReference type="SAM" id="MobiDB-lite"/>
    </source>
</evidence>
<keyword evidence="4" id="KW-1185">Reference proteome</keyword>
<dbReference type="InterPro" id="IPR018247">
    <property type="entry name" value="EF_Hand_1_Ca_BS"/>
</dbReference>
<feature type="compositionally biased region" description="Basic and acidic residues" evidence="1">
    <location>
        <begin position="801"/>
        <end position="810"/>
    </location>
</feature>
<sequence>MSTEQLSSRYCLYKEGTNRLVRWIIKTASSCRRSLVKSNNGVVSTKNLIECTEVIVSWKPPVDIPVHILELLEDVILGRSLCAKFYTNKGKKSREEAEVDRSHAHFISVLEDMMALLKEARAKRAKKLKKTRDASSIAETTDLMQAEEKLSNLFENLQLEEPSEGSSPYVTSKKAKNQRSEPPAATLEVDEAAEKRFAIWCFLQDAKEIRDFSRQTWREWRSGQLAFETAATISEVAMGMIRRAGLALAEECPEAADYQVMLTLLGIHKASKASGKVAPAIPAEKAVDNAGYGEELLFPLAAAWLCPLWTHWKGVTHEIYERVGEDGEIDAESFSYTHPEDSEGQFEFHPFASLMWNCFPDLYRMVRSRTLDPNRDGAITSPELLRSFIIMERDNCVPVWSVCIAQICMDTHEEMGEDATETGIDILVDRTSTFASVLVEWEKIQNSRGVFADGILERLAEKAKGWHQMALACSSRDRSAEKESLLPDPNRVPYNAYRALHSQLGSKVYNLLTTRHDAGIIIGNDGLVLLAIAHLYKAAQHARLLQNAWQDMDWFLDTHSKPRPFVQDVGNYGDIHGNMKAFARHFELALGSSVESLGPMMPKPRAARKMPNLGRAQKRRFDTPSELRLAGDEMLQSEKVLGVKREILPAVIQKMAEKRDSGRLSNGLSRSSSQRPNYTSLHLLETYKQLRLAEELPLNFDYISFWTSCFQLLQKIRAAVAHMVDEESVFFDEMLVLFVLLDAAEADIDRKSPSNSALGAVAKVLEGHIEKEGDRLTRGAATRLIGPFAPKRASPQSKRNSKAERHCAQH</sequence>
<dbReference type="Pfam" id="PF20253">
    <property type="entry name" value="DUF6604"/>
    <property type="match status" value="1"/>
</dbReference>
<organism evidence="3 4">
    <name type="scientific">Pseudocercospora fuligena</name>
    <dbReference type="NCBI Taxonomy" id="685502"/>
    <lineage>
        <taxon>Eukaryota</taxon>
        <taxon>Fungi</taxon>
        <taxon>Dikarya</taxon>
        <taxon>Ascomycota</taxon>
        <taxon>Pezizomycotina</taxon>
        <taxon>Dothideomycetes</taxon>
        <taxon>Dothideomycetidae</taxon>
        <taxon>Mycosphaerellales</taxon>
        <taxon>Mycosphaerellaceae</taxon>
        <taxon>Pseudocercospora</taxon>
    </lineage>
</organism>
<dbReference type="InterPro" id="IPR046539">
    <property type="entry name" value="DUF6604"/>
</dbReference>
<accession>A0A8H6RX02</accession>
<dbReference type="EMBL" id="JABCIY010000001">
    <property type="protein sequence ID" value="KAF7198398.1"/>
    <property type="molecule type" value="Genomic_DNA"/>
</dbReference>
<dbReference type="OrthoDB" id="5238236at2759"/>
<dbReference type="Proteomes" id="UP000660729">
    <property type="component" value="Unassembled WGS sequence"/>
</dbReference>
<protein>
    <recommendedName>
        <fullName evidence="2">DUF6604 domain-containing protein</fullName>
    </recommendedName>
</protein>
<evidence type="ECO:0000259" key="2">
    <source>
        <dbReference type="Pfam" id="PF20253"/>
    </source>
</evidence>
<feature type="domain" description="DUF6604" evidence="2">
    <location>
        <begin position="12"/>
        <end position="246"/>
    </location>
</feature>
<reference evidence="3" key="1">
    <citation type="submission" date="2020-04" db="EMBL/GenBank/DDBJ databases">
        <title>Draft genome resource of the tomato pathogen Pseudocercospora fuligena.</title>
        <authorList>
            <person name="Zaccaron A."/>
        </authorList>
    </citation>
    <scope>NUCLEOTIDE SEQUENCE</scope>
    <source>
        <strain evidence="3">PF001</strain>
    </source>
</reference>
<feature type="region of interest" description="Disordered" evidence="1">
    <location>
        <begin position="160"/>
        <end position="187"/>
    </location>
</feature>
<dbReference type="AlphaFoldDB" id="A0A8H6RX02"/>